<dbReference type="InterPro" id="IPR000477">
    <property type="entry name" value="RT_dom"/>
</dbReference>
<evidence type="ECO:0000313" key="3">
    <source>
        <dbReference type="Proteomes" id="UP001151699"/>
    </source>
</evidence>
<dbReference type="Proteomes" id="UP001151699">
    <property type="component" value="Chromosome X"/>
</dbReference>
<comment type="caution">
    <text evidence="2">The sequence shown here is derived from an EMBL/GenBank/DDBJ whole genome shotgun (WGS) entry which is preliminary data.</text>
</comment>
<protein>
    <recommendedName>
        <fullName evidence="1">Reverse transcriptase domain-containing protein</fullName>
    </recommendedName>
</protein>
<keyword evidence="3" id="KW-1185">Reference proteome</keyword>
<feature type="non-terminal residue" evidence="2">
    <location>
        <position position="341"/>
    </location>
</feature>
<name>A0A9Q0MY33_9DIPT</name>
<gene>
    <name evidence="2" type="ORF">Bhyg_11942</name>
</gene>
<proteinExistence type="predicted"/>
<dbReference type="EMBL" id="WJQU01000003">
    <property type="protein sequence ID" value="KAJ6639200.1"/>
    <property type="molecule type" value="Genomic_DNA"/>
</dbReference>
<dbReference type="Pfam" id="PF00078">
    <property type="entry name" value="RVT_1"/>
    <property type="match status" value="1"/>
</dbReference>
<organism evidence="2 3">
    <name type="scientific">Pseudolycoriella hygida</name>
    <dbReference type="NCBI Taxonomy" id="35572"/>
    <lineage>
        <taxon>Eukaryota</taxon>
        <taxon>Metazoa</taxon>
        <taxon>Ecdysozoa</taxon>
        <taxon>Arthropoda</taxon>
        <taxon>Hexapoda</taxon>
        <taxon>Insecta</taxon>
        <taxon>Pterygota</taxon>
        <taxon>Neoptera</taxon>
        <taxon>Endopterygota</taxon>
        <taxon>Diptera</taxon>
        <taxon>Nematocera</taxon>
        <taxon>Sciaroidea</taxon>
        <taxon>Sciaridae</taxon>
        <taxon>Pseudolycoriella</taxon>
    </lineage>
</organism>
<reference evidence="2" key="1">
    <citation type="submission" date="2022-07" db="EMBL/GenBank/DDBJ databases">
        <authorList>
            <person name="Trinca V."/>
            <person name="Uliana J.V.C."/>
            <person name="Torres T.T."/>
            <person name="Ward R.J."/>
            <person name="Monesi N."/>
        </authorList>
    </citation>
    <scope>NUCLEOTIDE SEQUENCE</scope>
    <source>
        <strain evidence="2">HSMRA1968</strain>
        <tissue evidence="2">Whole embryos</tissue>
    </source>
</reference>
<dbReference type="AlphaFoldDB" id="A0A9Q0MY33"/>
<feature type="domain" description="Reverse transcriptase" evidence="1">
    <location>
        <begin position="167"/>
        <end position="301"/>
    </location>
</feature>
<dbReference type="OrthoDB" id="6766542at2759"/>
<evidence type="ECO:0000259" key="1">
    <source>
        <dbReference type="Pfam" id="PF00078"/>
    </source>
</evidence>
<sequence>MTTNTSINGFDNQQSSSNSLKFRCSNCTRNVPREFDSLRGLRIHNTKCHPDSPPLIVPSLSGVSPSNVIVTENDFLKLFTLKFKVGILRRVPKGARPQAAKTYVQLIRNCIAFNDLSSWYQLFSFSYKAFHIPAQNKKDKARSLVALLGFGVRCGCEAAVHATRLYVSKHSKTNKVTLKIDYKNAYNTVQRDIMLSSIKAKTPLLYNYCWQCYAHSTVLLYDSNVILSSSGIQQGDPCGSFLFPLSIHHIVDDMESELNVWYQDDGTLSDFPDVVLADFAHLIDLSKDIGLIINPSKCELHFASGDVDSDVVICNTAQSKKVPDLTTRRTLSISCTTGKNI</sequence>
<accession>A0A9Q0MY33</accession>
<evidence type="ECO:0000313" key="2">
    <source>
        <dbReference type="EMBL" id="KAJ6639200.1"/>
    </source>
</evidence>